<reference evidence="1" key="1">
    <citation type="journal article" date="2005" name="Microbiology">
        <title>Diversity within the Campylobacter jejuni type I restriction-modification loci.</title>
        <authorList>
            <person name="Miller W.G."/>
            <person name="Pearson B.M."/>
            <person name="Wells J.M."/>
            <person name="Parker C.T."/>
            <person name="Kapitonov V.V."/>
            <person name="Mandrell R.E."/>
        </authorList>
    </citation>
    <scope>NUCLEOTIDE SEQUENCE</scope>
    <source>
        <strain evidence="3">81116</strain>
        <strain evidence="1">RM1049</strain>
        <strain evidence="2">RM1861</strain>
    </source>
</reference>
<protein>
    <submittedName>
        <fullName evidence="1 4">RloB</fullName>
    </submittedName>
</protein>
<dbReference type="EMBL" id="AF486546">
    <property type="protein sequence ID" value="AAM00829.1"/>
    <property type="molecule type" value="Genomic_DNA"/>
</dbReference>
<dbReference type="Proteomes" id="UP000735326">
    <property type="component" value="Unassembled WGS sequence"/>
</dbReference>
<proteinExistence type="predicted"/>
<gene>
    <name evidence="1" type="primary">rloB</name>
    <name evidence="4" type="ORF">JYC20_001344</name>
</gene>
<dbReference type="InterPro" id="IPR025591">
    <property type="entry name" value="RloB"/>
</dbReference>
<dbReference type="Pfam" id="PF13707">
    <property type="entry name" value="RloB"/>
    <property type="match status" value="1"/>
</dbReference>
<dbReference type="EMBL" id="AF486557">
    <property type="protein sequence ID" value="AAM00882.1"/>
    <property type="molecule type" value="Genomic_DNA"/>
</dbReference>
<dbReference type="AlphaFoldDB" id="Q8RIW9"/>
<evidence type="ECO:0000313" key="4">
    <source>
        <dbReference type="EMBL" id="EHB2512173.1"/>
    </source>
</evidence>
<name>Q8RIW9_CAMJU</name>
<evidence type="ECO:0000313" key="3">
    <source>
        <dbReference type="EMBL" id="AAM00882.1"/>
    </source>
</evidence>
<evidence type="ECO:0000313" key="1">
    <source>
        <dbReference type="EMBL" id="AAM00829.1"/>
    </source>
</evidence>
<dbReference type="PATRIC" id="fig|197.5229.peg.1458"/>
<reference evidence="4" key="2">
    <citation type="submission" date="2021-02" db="EMBL/GenBank/DDBJ databases">
        <authorList>
            <consortium name="PulseNet: The National Subtyping Network for Foodborne Disease Surveillance"/>
        </authorList>
    </citation>
    <scope>NUCLEOTIDE SEQUENCE</scope>
    <source>
        <strain evidence="4">PNUSAC020384</strain>
    </source>
</reference>
<organism evidence="1">
    <name type="scientific">Campylobacter jejuni</name>
    <dbReference type="NCBI Taxonomy" id="197"/>
    <lineage>
        <taxon>Bacteria</taxon>
        <taxon>Pseudomonadati</taxon>
        <taxon>Campylobacterota</taxon>
        <taxon>Epsilonproteobacteria</taxon>
        <taxon>Campylobacterales</taxon>
        <taxon>Campylobacteraceae</taxon>
        <taxon>Campylobacter</taxon>
    </lineage>
</organism>
<dbReference type="EMBL" id="AAYVUT010000008">
    <property type="protein sequence ID" value="EHB2512173.1"/>
    <property type="molecule type" value="Genomic_DNA"/>
</dbReference>
<accession>Q8RIW9</accession>
<dbReference type="RefSeq" id="WP_002867091.1">
    <property type="nucleotide sequence ID" value="NZ_AP028413.1"/>
</dbReference>
<dbReference type="EMBL" id="AF486553">
    <property type="protein sequence ID" value="AAM00862.1"/>
    <property type="molecule type" value="Genomic_DNA"/>
</dbReference>
<sequence>MGTDDLRKKRNTKTRDREAKRKKNEIILIVCEGEKTEKNYLNQLKDFFRLSNVSINIISSKKPNPSQIVEFTKEKNKDYSYNKVYCVFDKDTHSDFDKARQECEKYKFEAITSNPCFEFWILLHFTYTTKSFSTNSPCNELIESDLKKHIKDYKKDYNFTSIIKQNLSTAIANAQKANKEAEKNNYTSSYTFMDKLALKFQELNSARINQ</sequence>
<dbReference type="OMA" id="FDKDTHS"/>
<evidence type="ECO:0000313" key="2">
    <source>
        <dbReference type="EMBL" id="AAM00862.1"/>
    </source>
</evidence>